<proteinExistence type="inferred from homology"/>
<evidence type="ECO:0000256" key="4">
    <source>
        <dbReference type="ARBA" id="ARBA00022519"/>
    </source>
</evidence>
<accession>A0ABQ3BSC5</accession>
<dbReference type="Pfam" id="PF02472">
    <property type="entry name" value="ExbD"/>
    <property type="match status" value="1"/>
</dbReference>
<evidence type="ECO:0000256" key="2">
    <source>
        <dbReference type="ARBA" id="ARBA00005811"/>
    </source>
</evidence>
<evidence type="ECO:0000313" key="12">
    <source>
        <dbReference type="Proteomes" id="UP000643403"/>
    </source>
</evidence>
<keyword evidence="3 10" id="KW-1003">Cell membrane</keyword>
<keyword evidence="12" id="KW-1185">Reference proteome</keyword>
<comment type="subunit">
    <text evidence="10">The Tol-Pal system is composed of five core proteins: the inner membrane proteins TolA, TolQ and TolR, the periplasmic protein TolB and the outer membrane protein Pal. They form a network linking the inner and outer membranes and the peptidoglycan layer.</text>
</comment>
<dbReference type="PANTHER" id="PTHR30558">
    <property type="entry name" value="EXBD MEMBRANE COMPONENT OF PMF-DRIVEN MACROMOLECULE IMPORT SYSTEM"/>
    <property type="match status" value="1"/>
</dbReference>
<keyword evidence="6 10" id="KW-0812">Transmembrane</keyword>
<dbReference type="Proteomes" id="UP000643403">
    <property type="component" value="Unassembled WGS sequence"/>
</dbReference>
<organism evidence="11 12">
    <name type="scientific">Cognatilysobacter xinjiangensis</name>
    <dbReference type="NCBI Taxonomy" id="546892"/>
    <lineage>
        <taxon>Bacteria</taxon>
        <taxon>Pseudomonadati</taxon>
        <taxon>Pseudomonadota</taxon>
        <taxon>Gammaproteobacteria</taxon>
        <taxon>Lysobacterales</taxon>
        <taxon>Lysobacteraceae</taxon>
        <taxon>Cognatilysobacter</taxon>
    </lineage>
</organism>
<evidence type="ECO:0000256" key="9">
    <source>
        <dbReference type="ARBA" id="ARBA00023306"/>
    </source>
</evidence>
<evidence type="ECO:0000256" key="6">
    <source>
        <dbReference type="ARBA" id="ARBA00022692"/>
    </source>
</evidence>
<name>A0ABQ3BSC5_9GAMM</name>
<comment type="subcellular location">
    <subcellularLocation>
        <location evidence="10">Cell inner membrane</location>
        <topology evidence="10">Single-pass membrane protein</topology>
    </subcellularLocation>
    <subcellularLocation>
        <location evidence="1">Cell membrane</location>
        <topology evidence="1">Single-pass membrane protein</topology>
    </subcellularLocation>
</comment>
<evidence type="ECO:0000256" key="1">
    <source>
        <dbReference type="ARBA" id="ARBA00004162"/>
    </source>
</evidence>
<dbReference type="InterPro" id="IPR003400">
    <property type="entry name" value="ExbD"/>
</dbReference>
<dbReference type="NCBIfam" id="TIGR02801">
    <property type="entry name" value="tolR"/>
    <property type="match status" value="1"/>
</dbReference>
<keyword evidence="9 10" id="KW-0131">Cell cycle</keyword>
<evidence type="ECO:0000256" key="5">
    <source>
        <dbReference type="ARBA" id="ARBA00022618"/>
    </source>
</evidence>
<dbReference type="PANTHER" id="PTHR30558:SF7">
    <property type="entry name" value="TOL-PAL SYSTEM PROTEIN TOLR"/>
    <property type="match status" value="1"/>
</dbReference>
<feature type="transmembrane region" description="Helical" evidence="10">
    <location>
        <begin position="21"/>
        <end position="40"/>
    </location>
</feature>
<sequence length="145" mass="15727">MSLSLRRHRRRKLKSEINVVPYIDVMLVLLIIFMITAPLLNLGVDVNLPKSNAKSLQQKSDPVVVQVDAEGNYFLAVKAGSNEAVTREELRSRLAAIVAQNNEAQVLIGADATASYQTVTTAIDQLKAAGVQKVSLISSPEGKSK</sequence>
<comment type="caution">
    <text evidence="11">The sequence shown here is derived from an EMBL/GenBank/DDBJ whole genome shotgun (WGS) entry which is preliminary data.</text>
</comment>
<keyword evidence="7 10" id="KW-1133">Transmembrane helix</keyword>
<dbReference type="HAMAP" id="MF_02203">
    <property type="entry name" value="TolR"/>
    <property type="match status" value="1"/>
</dbReference>
<dbReference type="Gene3D" id="3.30.420.270">
    <property type="match status" value="1"/>
</dbReference>
<evidence type="ECO:0000256" key="10">
    <source>
        <dbReference type="HAMAP-Rule" id="MF_02203"/>
    </source>
</evidence>
<evidence type="ECO:0000256" key="8">
    <source>
        <dbReference type="ARBA" id="ARBA00023136"/>
    </source>
</evidence>
<reference evidence="12" key="1">
    <citation type="journal article" date="2019" name="Int. J. Syst. Evol. Microbiol.">
        <title>The Global Catalogue of Microorganisms (GCM) 10K type strain sequencing project: providing services to taxonomists for standard genome sequencing and annotation.</title>
        <authorList>
            <consortium name="The Broad Institute Genomics Platform"/>
            <consortium name="The Broad Institute Genome Sequencing Center for Infectious Disease"/>
            <person name="Wu L."/>
            <person name="Ma J."/>
        </authorList>
    </citation>
    <scope>NUCLEOTIDE SEQUENCE [LARGE SCALE GENOMIC DNA]</scope>
    <source>
        <strain evidence="12">KCTC 22558</strain>
    </source>
</reference>
<evidence type="ECO:0000256" key="7">
    <source>
        <dbReference type="ARBA" id="ARBA00022989"/>
    </source>
</evidence>
<protein>
    <recommendedName>
        <fullName evidence="10">Tol-Pal system protein TolR</fullName>
    </recommendedName>
</protein>
<keyword evidence="4 10" id="KW-0997">Cell inner membrane</keyword>
<gene>
    <name evidence="10 11" type="primary">tolR</name>
    <name evidence="11" type="ORF">GCM10008101_00890</name>
</gene>
<keyword evidence="5 10" id="KW-0132">Cell division</keyword>
<evidence type="ECO:0000313" key="11">
    <source>
        <dbReference type="EMBL" id="GGZ51701.1"/>
    </source>
</evidence>
<comment type="similarity">
    <text evidence="2 10">Belongs to the ExbD/TolR family.</text>
</comment>
<dbReference type="RefSeq" id="WP_189446375.1">
    <property type="nucleotide sequence ID" value="NZ_BMXY01000001.1"/>
</dbReference>
<keyword evidence="8 10" id="KW-0472">Membrane</keyword>
<evidence type="ECO:0000256" key="3">
    <source>
        <dbReference type="ARBA" id="ARBA00022475"/>
    </source>
</evidence>
<dbReference type="InterPro" id="IPR014168">
    <property type="entry name" value="Tol-Pal_TolR"/>
</dbReference>
<comment type="function">
    <text evidence="10">Part of the Tol-Pal system, which plays a role in outer membrane invagination during cell division and is important for maintaining outer membrane integrity.</text>
</comment>
<dbReference type="EMBL" id="BMXY01000001">
    <property type="protein sequence ID" value="GGZ51701.1"/>
    <property type="molecule type" value="Genomic_DNA"/>
</dbReference>